<sequence>MKLAADLHVHTVSSGHAYSTLEEYVARAKKIGLEMLAITDHGPSMPGAPHYYHFSNMRMIPREIDGIKILRGCEANIINADGDIDLQKNETKIMDILMVGMHIRCGYEDQGEEKNTDVMGKALKKYPRINVIAHPGSPTHPLDPERIVAIAKENKVVLEINNSSQFSRPGSYERCIRIAKEVKRQDWMVVLGTDSHISPMLGDFRSALKLIEEAELSEEHVVNTSVEKIDKYLLKRNAN</sequence>
<gene>
    <name evidence="2" type="ORF">A2438_00635</name>
</gene>
<dbReference type="Proteomes" id="UP000179242">
    <property type="component" value="Unassembled WGS sequence"/>
</dbReference>
<dbReference type="GO" id="GO:0005829">
    <property type="term" value="C:cytosol"/>
    <property type="evidence" value="ECO:0007669"/>
    <property type="project" value="TreeGrafter"/>
</dbReference>
<dbReference type="InterPro" id="IPR016195">
    <property type="entry name" value="Pol/histidinol_Pase-like"/>
</dbReference>
<comment type="caution">
    <text evidence="2">The sequence shown here is derived from an EMBL/GenBank/DDBJ whole genome shotgun (WGS) entry which is preliminary data.</text>
</comment>
<accession>A0A1F4U7A0</accession>
<dbReference type="Pfam" id="PF02811">
    <property type="entry name" value="PHP"/>
    <property type="match status" value="1"/>
</dbReference>
<dbReference type="AlphaFoldDB" id="A0A1F4U7A0"/>
<dbReference type="SMART" id="SM00481">
    <property type="entry name" value="POLIIIAc"/>
    <property type="match status" value="1"/>
</dbReference>
<dbReference type="GO" id="GO:0042578">
    <property type="term" value="F:phosphoric ester hydrolase activity"/>
    <property type="evidence" value="ECO:0007669"/>
    <property type="project" value="TreeGrafter"/>
</dbReference>
<feature type="domain" description="Polymerase/histidinol phosphatase N-terminal" evidence="1">
    <location>
        <begin position="5"/>
        <end position="79"/>
    </location>
</feature>
<dbReference type="InterPro" id="IPR004013">
    <property type="entry name" value="PHP_dom"/>
</dbReference>
<reference evidence="2 3" key="1">
    <citation type="journal article" date="2016" name="Nat. Commun.">
        <title>Thousands of microbial genomes shed light on interconnected biogeochemical processes in an aquifer system.</title>
        <authorList>
            <person name="Anantharaman K."/>
            <person name="Brown C.T."/>
            <person name="Hug L.A."/>
            <person name="Sharon I."/>
            <person name="Castelle C.J."/>
            <person name="Probst A.J."/>
            <person name="Thomas B.C."/>
            <person name="Singh A."/>
            <person name="Wilkins M.J."/>
            <person name="Karaoz U."/>
            <person name="Brodie E.L."/>
            <person name="Williams K.H."/>
            <person name="Hubbard S.S."/>
            <person name="Banfield J.F."/>
        </authorList>
    </citation>
    <scope>NUCLEOTIDE SEQUENCE [LARGE SCALE GENOMIC DNA]</scope>
</reference>
<dbReference type="PANTHER" id="PTHR36928">
    <property type="entry name" value="PHOSPHATASE YCDX-RELATED"/>
    <property type="match status" value="1"/>
</dbReference>
<dbReference type="SUPFAM" id="SSF89550">
    <property type="entry name" value="PHP domain-like"/>
    <property type="match status" value="1"/>
</dbReference>
<protein>
    <recommendedName>
        <fullName evidence="1">Polymerase/histidinol phosphatase N-terminal domain-containing protein</fullName>
    </recommendedName>
</protein>
<evidence type="ECO:0000313" key="3">
    <source>
        <dbReference type="Proteomes" id="UP000179242"/>
    </source>
</evidence>
<dbReference type="GO" id="GO:0008270">
    <property type="term" value="F:zinc ion binding"/>
    <property type="evidence" value="ECO:0007669"/>
    <property type="project" value="TreeGrafter"/>
</dbReference>
<dbReference type="PANTHER" id="PTHR36928:SF1">
    <property type="entry name" value="PHOSPHATASE YCDX-RELATED"/>
    <property type="match status" value="1"/>
</dbReference>
<evidence type="ECO:0000259" key="1">
    <source>
        <dbReference type="SMART" id="SM00481"/>
    </source>
</evidence>
<name>A0A1F4U7A0_UNCSA</name>
<dbReference type="InterPro" id="IPR050243">
    <property type="entry name" value="PHP_phosphatase"/>
</dbReference>
<proteinExistence type="predicted"/>
<dbReference type="NCBIfam" id="NF006702">
    <property type="entry name" value="PRK09248.1"/>
    <property type="match status" value="1"/>
</dbReference>
<dbReference type="InterPro" id="IPR003141">
    <property type="entry name" value="Pol/His_phosphatase_N"/>
</dbReference>
<dbReference type="CDD" id="cd07437">
    <property type="entry name" value="PHP_HisPPase_Ycdx_like"/>
    <property type="match status" value="1"/>
</dbReference>
<dbReference type="Gene3D" id="3.20.20.140">
    <property type="entry name" value="Metal-dependent hydrolases"/>
    <property type="match status" value="1"/>
</dbReference>
<organism evidence="2 3">
    <name type="scientific">candidate division WOR-1 bacterium RIFOXYC2_FULL_46_14</name>
    <dbReference type="NCBI Taxonomy" id="1802587"/>
    <lineage>
        <taxon>Bacteria</taxon>
        <taxon>Bacillati</taxon>
        <taxon>Saganbacteria</taxon>
    </lineage>
</organism>
<evidence type="ECO:0000313" key="2">
    <source>
        <dbReference type="EMBL" id="OGC40791.1"/>
    </source>
</evidence>
<dbReference type="GO" id="GO:0071978">
    <property type="term" value="P:bacterial-type flagellum-dependent swarming motility"/>
    <property type="evidence" value="ECO:0007669"/>
    <property type="project" value="TreeGrafter"/>
</dbReference>
<dbReference type="EMBL" id="MEUJ01000002">
    <property type="protein sequence ID" value="OGC40791.1"/>
    <property type="molecule type" value="Genomic_DNA"/>
</dbReference>